<evidence type="ECO:0000313" key="2">
    <source>
        <dbReference type="EMBL" id="MDR6530937.1"/>
    </source>
</evidence>
<comment type="caution">
    <text evidence="2">The sequence shown here is derived from an EMBL/GenBank/DDBJ whole genome shotgun (WGS) entry which is preliminary data.</text>
</comment>
<feature type="transmembrane region" description="Helical" evidence="1">
    <location>
        <begin position="104"/>
        <end position="128"/>
    </location>
</feature>
<evidence type="ECO:0000313" key="3">
    <source>
        <dbReference type="Proteomes" id="UP001262754"/>
    </source>
</evidence>
<feature type="transmembrane region" description="Helical" evidence="1">
    <location>
        <begin position="77"/>
        <end position="98"/>
    </location>
</feature>
<accession>A0ABU1MXM8</accession>
<feature type="transmembrane region" description="Helical" evidence="1">
    <location>
        <begin position="6"/>
        <end position="22"/>
    </location>
</feature>
<dbReference type="EMBL" id="JAVDRL010000004">
    <property type="protein sequence ID" value="MDR6530937.1"/>
    <property type="molecule type" value="Genomic_DNA"/>
</dbReference>
<keyword evidence="1" id="KW-0472">Membrane</keyword>
<keyword evidence="1" id="KW-1133">Transmembrane helix</keyword>
<dbReference type="Proteomes" id="UP001262754">
    <property type="component" value="Unassembled WGS sequence"/>
</dbReference>
<keyword evidence="1" id="KW-0812">Transmembrane</keyword>
<sequence length="136" mass="15148">MQLHTLISLILAILVCGLAMWRGDRAARWVGAAFLASWLGSMLVYRRDPYHADYGILAIDAVTLMVFAWISMRTRRIWTIIASAFMAIIVASHVAVMIDLRVTLGTLFIGMAMWSYGVLACIAFGTWASRRGHARS</sequence>
<dbReference type="RefSeq" id="WP_056757239.1">
    <property type="nucleotide sequence ID" value="NZ_BMLD01000003.1"/>
</dbReference>
<reference evidence="2 3" key="1">
    <citation type="submission" date="2023-07" db="EMBL/GenBank/DDBJ databases">
        <title>Sorghum-associated microbial communities from plants grown in Nebraska, USA.</title>
        <authorList>
            <person name="Schachtman D."/>
        </authorList>
    </citation>
    <scope>NUCLEOTIDE SEQUENCE [LARGE SCALE GENOMIC DNA]</scope>
    <source>
        <strain evidence="2 3">DS2154</strain>
    </source>
</reference>
<protein>
    <submittedName>
        <fullName evidence="2">Uncharacterized protein</fullName>
    </submittedName>
</protein>
<name>A0ABU1MXM8_9CAUL</name>
<keyword evidence="3" id="KW-1185">Reference proteome</keyword>
<proteinExistence type="predicted"/>
<gene>
    <name evidence="2" type="ORF">J2800_001676</name>
</gene>
<evidence type="ECO:0000256" key="1">
    <source>
        <dbReference type="SAM" id="Phobius"/>
    </source>
</evidence>
<organism evidence="2 3">
    <name type="scientific">Caulobacter rhizosphaerae</name>
    <dbReference type="NCBI Taxonomy" id="2010972"/>
    <lineage>
        <taxon>Bacteria</taxon>
        <taxon>Pseudomonadati</taxon>
        <taxon>Pseudomonadota</taxon>
        <taxon>Alphaproteobacteria</taxon>
        <taxon>Caulobacterales</taxon>
        <taxon>Caulobacteraceae</taxon>
        <taxon>Caulobacter</taxon>
    </lineage>
</organism>
<feature type="transmembrane region" description="Helical" evidence="1">
    <location>
        <begin position="51"/>
        <end position="70"/>
    </location>
</feature>
<feature type="transmembrane region" description="Helical" evidence="1">
    <location>
        <begin position="29"/>
        <end position="45"/>
    </location>
</feature>